<dbReference type="AlphaFoldDB" id="A0A0F8W444"/>
<evidence type="ECO:0000313" key="1">
    <source>
        <dbReference type="EMBL" id="KKK42930.1"/>
    </source>
</evidence>
<sequence length="117" mass="13353">MKKISSVLKKDIAHLSEVCPLPYKTISVRLVDPKTIDDDAGECETSIDKCYIRINETINLDRQRDILEHEWAHALGDYMTMVLKQAGLNYVADFLQDHGITWSLCYGYVYQNANGTL</sequence>
<accession>A0A0F8W444</accession>
<reference evidence="1" key="1">
    <citation type="journal article" date="2015" name="Nature">
        <title>Complex archaea that bridge the gap between prokaryotes and eukaryotes.</title>
        <authorList>
            <person name="Spang A."/>
            <person name="Saw J.H."/>
            <person name="Jorgensen S.L."/>
            <person name="Zaremba-Niedzwiedzka K."/>
            <person name="Martijn J."/>
            <person name="Lind A.E."/>
            <person name="van Eijk R."/>
            <person name="Schleper C."/>
            <person name="Guy L."/>
            <person name="Ettema T.J."/>
        </authorList>
    </citation>
    <scope>NUCLEOTIDE SEQUENCE</scope>
</reference>
<name>A0A0F8W444_9ZZZZ</name>
<organism evidence="1">
    <name type="scientific">marine sediment metagenome</name>
    <dbReference type="NCBI Taxonomy" id="412755"/>
    <lineage>
        <taxon>unclassified sequences</taxon>
        <taxon>metagenomes</taxon>
        <taxon>ecological metagenomes</taxon>
    </lineage>
</organism>
<proteinExistence type="predicted"/>
<comment type="caution">
    <text evidence="1">The sequence shown here is derived from an EMBL/GenBank/DDBJ whole genome shotgun (WGS) entry which is preliminary data.</text>
</comment>
<dbReference type="EMBL" id="LAZR01070291">
    <property type="protein sequence ID" value="KKK42930.1"/>
    <property type="molecule type" value="Genomic_DNA"/>
</dbReference>
<gene>
    <name evidence="1" type="ORF">LCGC14_3169280</name>
</gene>
<protein>
    <recommendedName>
        <fullName evidence="2">IrrE N-terminal-like domain-containing protein</fullName>
    </recommendedName>
</protein>
<evidence type="ECO:0008006" key="2">
    <source>
        <dbReference type="Google" id="ProtNLM"/>
    </source>
</evidence>